<evidence type="ECO:0000313" key="3">
    <source>
        <dbReference type="Proteomes" id="UP001500582"/>
    </source>
</evidence>
<keyword evidence="3" id="KW-1185">Reference proteome</keyword>
<accession>A0ABP8G1A0</accession>
<protein>
    <submittedName>
        <fullName evidence="2">Uncharacterized protein</fullName>
    </submittedName>
</protein>
<evidence type="ECO:0000256" key="1">
    <source>
        <dbReference type="SAM" id="SignalP"/>
    </source>
</evidence>
<keyword evidence="1" id="KW-0732">Signal</keyword>
<feature type="signal peptide" evidence="1">
    <location>
        <begin position="1"/>
        <end position="20"/>
    </location>
</feature>
<dbReference type="RefSeq" id="WP_345210083.1">
    <property type="nucleotide sequence ID" value="NZ_BAABFT010000002.1"/>
</dbReference>
<evidence type="ECO:0000313" key="2">
    <source>
        <dbReference type="EMBL" id="GAA4315256.1"/>
    </source>
</evidence>
<proteinExistence type="predicted"/>
<organism evidence="2 3">
    <name type="scientific">Mucilaginibacter gynuensis</name>
    <dbReference type="NCBI Taxonomy" id="1302236"/>
    <lineage>
        <taxon>Bacteria</taxon>
        <taxon>Pseudomonadati</taxon>
        <taxon>Bacteroidota</taxon>
        <taxon>Sphingobacteriia</taxon>
        <taxon>Sphingobacteriales</taxon>
        <taxon>Sphingobacteriaceae</taxon>
        <taxon>Mucilaginibacter</taxon>
    </lineage>
</organism>
<name>A0ABP8G1A0_9SPHI</name>
<sequence length="169" mass="18220">MKKVFSLFIVVVLAVTAVNAQTAWVTQKIDDKVSVKFPSAPKVENGVYRLKDKDSVGYALNIVDFQAVANLDSAALAPMKDTEEFAGQLKAGLEQSLQGIVLSDITIGKWKGYTTYSLTGNNAAKKTKLYLQMILIGSKMYSMSSAVPDAAPAAGLKNKDLYFTSATVK</sequence>
<feature type="chain" id="PRO_5045395607" evidence="1">
    <location>
        <begin position="21"/>
        <end position="169"/>
    </location>
</feature>
<comment type="caution">
    <text evidence="2">The sequence shown here is derived from an EMBL/GenBank/DDBJ whole genome shotgun (WGS) entry which is preliminary data.</text>
</comment>
<gene>
    <name evidence="2" type="ORF">GCM10023149_11780</name>
</gene>
<dbReference type="EMBL" id="BAABFT010000002">
    <property type="protein sequence ID" value="GAA4315256.1"/>
    <property type="molecule type" value="Genomic_DNA"/>
</dbReference>
<reference evidence="3" key="1">
    <citation type="journal article" date="2019" name="Int. J. Syst. Evol. Microbiol.">
        <title>The Global Catalogue of Microorganisms (GCM) 10K type strain sequencing project: providing services to taxonomists for standard genome sequencing and annotation.</title>
        <authorList>
            <consortium name="The Broad Institute Genomics Platform"/>
            <consortium name="The Broad Institute Genome Sequencing Center for Infectious Disease"/>
            <person name="Wu L."/>
            <person name="Ma J."/>
        </authorList>
    </citation>
    <scope>NUCLEOTIDE SEQUENCE [LARGE SCALE GENOMIC DNA]</scope>
    <source>
        <strain evidence="3">JCM 17705</strain>
    </source>
</reference>
<dbReference type="Proteomes" id="UP001500582">
    <property type="component" value="Unassembled WGS sequence"/>
</dbReference>